<organism evidence="2">
    <name type="scientific">bioreactor metagenome</name>
    <dbReference type="NCBI Taxonomy" id="1076179"/>
    <lineage>
        <taxon>unclassified sequences</taxon>
        <taxon>metagenomes</taxon>
        <taxon>ecological metagenomes</taxon>
    </lineage>
</organism>
<gene>
    <name evidence="2" type="ORF">SDC9_30938</name>
</gene>
<dbReference type="Gene3D" id="2.60.120.560">
    <property type="entry name" value="Exo-inulinase, domain 1"/>
    <property type="match status" value="2"/>
</dbReference>
<dbReference type="Pfam" id="PF06439">
    <property type="entry name" value="3keto-disac_hyd"/>
    <property type="match status" value="2"/>
</dbReference>
<reference evidence="2" key="1">
    <citation type="submission" date="2019-08" db="EMBL/GenBank/DDBJ databases">
        <authorList>
            <person name="Kucharzyk K."/>
            <person name="Murdoch R.W."/>
            <person name="Higgins S."/>
            <person name="Loffler F."/>
        </authorList>
    </citation>
    <scope>NUCLEOTIDE SEQUENCE</scope>
</reference>
<evidence type="ECO:0000313" key="2">
    <source>
        <dbReference type="EMBL" id="MPL84972.1"/>
    </source>
</evidence>
<accession>A0A644V275</accession>
<sequence length="450" mass="50391">MKKLVLSSALVITTMLGFSQANWEPLFNGKNLKNWTKLNGTADFKIEDGTIVGTSKLNTPNTFLATKKTYSDFILEFEFKTNDEINSGVQFRSLSDPAYQNGRVHGYQFEIDASKRAWTGGIYDEARRGWLYDLTQYPDAQQAFKKGEWNKARIEAIGNSIRTWVNDIPCSNIMDAETASGFIALQVHAIGDASKEGTTIAWRNIRICTTNLQNVKTPESSAAPQKNCIPNTISEKEKAAGWELLWDGKTTQGWRGAKLKSFPEKGWVIDNGMLKVMKSDGGESTNGGDIVTIKKYKNFELLVDFKITPGANSGIKYFVDTELNKGAGSSIGCEFQILDDNKHPDAKLGVGGNRKLGALYDLIPTIDNKPYRNGFFNTARIVVNGNHVEHWLNGVKVVEYERNNQMWDALVAYSKYNVWKGFGNAETGHILLQDHGDEVWFQNIKIKEIK</sequence>
<feature type="domain" description="3-keto-alpha-glucoside-1,2-lyase/3-keto-2-hydroxy-glucal hydratase" evidence="1">
    <location>
        <begin position="241"/>
        <end position="447"/>
    </location>
</feature>
<proteinExistence type="predicted"/>
<dbReference type="EMBL" id="VSSQ01000198">
    <property type="protein sequence ID" value="MPL84972.1"/>
    <property type="molecule type" value="Genomic_DNA"/>
</dbReference>
<feature type="domain" description="3-keto-alpha-glucoside-1,2-lyase/3-keto-2-hydroxy-glucal hydratase" evidence="1">
    <location>
        <begin position="23"/>
        <end position="207"/>
    </location>
</feature>
<dbReference type="GO" id="GO:0016787">
    <property type="term" value="F:hydrolase activity"/>
    <property type="evidence" value="ECO:0007669"/>
    <property type="project" value="InterPro"/>
</dbReference>
<evidence type="ECO:0000259" key="1">
    <source>
        <dbReference type="Pfam" id="PF06439"/>
    </source>
</evidence>
<protein>
    <recommendedName>
        <fullName evidence="1">3-keto-alpha-glucoside-1,2-lyase/3-keto-2-hydroxy-glucal hydratase domain-containing protein</fullName>
    </recommendedName>
</protein>
<name>A0A644V275_9ZZZZ</name>
<comment type="caution">
    <text evidence="2">The sequence shown here is derived from an EMBL/GenBank/DDBJ whole genome shotgun (WGS) entry which is preliminary data.</text>
</comment>
<dbReference type="AlphaFoldDB" id="A0A644V275"/>
<dbReference type="InterPro" id="IPR010496">
    <property type="entry name" value="AL/BT2_dom"/>
</dbReference>